<gene>
    <name evidence="2" type="ORF">GCM10009716_47980</name>
</gene>
<proteinExistence type="predicted"/>
<name>A0ABN2PYV4_9ACTN</name>
<dbReference type="EMBL" id="BAAAMJ010000084">
    <property type="protein sequence ID" value="GAA1935356.1"/>
    <property type="molecule type" value="Genomic_DNA"/>
</dbReference>
<accession>A0ABN2PYV4</accession>
<evidence type="ECO:0000313" key="2">
    <source>
        <dbReference type="EMBL" id="GAA1935356.1"/>
    </source>
</evidence>
<evidence type="ECO:0008006" key="4">
    <source>
        <dbReference type="Google" id="ProtNLM"/>
    </source>
</evidence>
<dbReference type="Gene3D" id="2.180.10.10">
    <property type="entry name" value="RHS repeat-associated core"/>
    <property type="match status" value="1"/>
</dbReference>
<keyword evidence="3" id="KW-1185">Reference proteome</keyword>
<dbReference type="Proteomes" id="UP001501303">
    <property type="component" value="Unassembled WGS sequence"/>
</dbReference>
<sequence length="277" mass="29952">MPCSRAARTSWPQANTNRPPPGWNRLSASPRTLWAAWIGAWTTSNGSDDCSADPSAATVGGPDAYWHSYTYDLTGNRTTETRHATSTGHDTITRAYDVGTPGQPNPQAVQAVTTTGDPDDGQGEYSHAGETIAMRNNDGINFLFNDPRGTALIAVSFLAGQGVTRRRQLPFGDERNTTGSTTWPGDKGFLDGTKDLTDLTHLRAVHASYELAYQGGGKPVLNNSGQHVGSIKLAVGAAWGAEAAFTANEARATRFFTLDRHRRSTINFRAAKKREWQ</sequence>
<reference evidence="2 3" key="1">
    <citation type="journal article" date="2019" name="Int. J. Syst. Evol. Microbiol.">
        <title>The Global Catalogue of Microorganisms (GCM) 10K type strain sequencing project: providing services to taxonomists for standard genome sequencing and annotation.</title>
        <authorList>
            <consortium name="The Broad Institute Genomics Platform"/>
            <consortium name="The Broad Institute Genome Sequencing Center for Infectious Disease"/>
            <person name="Wu L."/>
            <person name="Ma J."/>
        </authorList>
    </citation>
    <scope>NUCLEOTIDE SEQUENCE [LARGE SCALE GENOMIC DNA]</scope>
    <source>
        <strain evidence="2 3">JCM 13581</strain>
    </source>
</reference>
<organism evidence="2 3">
    <name type="scientific">Streptomyces sodiiphilus</name>
    <dbReference type="NCBI Taxonomy" id="226217"/>
    <lineage>
        <taxon>Bacteria</taxon>
        <taxon>Bacillati</taxon>
        <taxon>Actinomycetota</taxon>
        <taxon>Actinomycetes</taxon>
        <taxon>Kitasatosporales</taxon>
        <taxon>Streptomycetaceae</taxon>
        <taxon>Streptomyces</taxon>
    </lineage>
</organism>
<protein>
    <recommendedName>
        <fullName evidence="4">RHS repeat-associated core domain-containing protein</fullName>
    </recommendedName>
</protein>
<feature type="region of interest" description="Disordered" evidence="1">
    <location>
        <begin position="1"/>
        <end position="26"/>
    </location>
</feature>
<evidence type="ECO:0000313" key="3">
    <source>
        <dbReference type="Proteomes" id="UP001501303"/>
    </source>
</evidence>
<comment type="caution">
    <text evidence="2">The sequence shown here is derived from an EMBL/GenBank/DDBJ whole genome shotgun (WGS) entry which is preliminary data.</text>
</comment>
<evidence type="ECO:0000256" key="1">
    <source>
        <dbReference type="SAM" id="MobiDB-lite"/>
    </source>
</evidence>